<dbReference type="EMBL" id="ABZS01000039">
    <property type="protein sequence ID" value="EEP60932.1"/>
    <property type="molecule type" value="Genomic_DNA"/>
</dbReference>
<evidence type="ECO:0000259" key="13">
    <source>
        <dbReference type="PROSITE" id="PS50972"/>
    </source>
</evidence>
<protein>
    <recommendedName>
        <fullName evidence="6">Dihydropteroate synthase</fullName>
        <ecNumber evidence="5">2.5.1.15</ecNumber>
    </recommendedName>
    <alternativeName>
        <fullName evidence="11">Dihydropteroate pyrophosphorylase</fullName>
    </alternativeName>
</protein>
<dbReference type="InterPro" id="IPR000489">
    <property type="entry name" value="Pterin-binding_dom"/>
</dbReference>
<dbReference type="GO" id="GO:0046656">
    <property type="term" value="P:folic acid biosynthetic process"/>
    <property type="evidence" value="ECO:0007669"/>
    <property type="project" value="UniProtKB-KW"/>
</dbReference>
<dbReference type="PANTHER" id="PTHR20941">
    <property type="entry name" value="FOLATE SYNTHESIS PROTEINS"/>
    <property type="match status" value="1"/>
</dbReference>
<keyword evidence="12" id="KW-0175">Coiled coil</keyword>
<sequence>MKSFPVIKPIDKKIFKIEFKDPYLKPAVIETEEQFKELIQNLIANKRQEEAKELTQQWINLKKEHFKLNYHGKFLNLGIKTAIMGIINVTPDSFSNGSEDYKDINKILKKVEFMLENGADIIDIGGESTRPGATPISADEEIERVIPVIQAIRKNLGDRFLLSVDTYKSTVADIAVSEGADIINDISGMTFDDKMADVVAKHDCHIVINHIKGTPQTWQTQEIYYDDVVYEIIEFFKNQISFGISRGIKPDRFIIDPGIGFGKKVEHNVEIIKRLDEFKILGLPILIGISRKSFLNIILKNLLNRPDTLPKERLPATLGATAYAVLKGAHIVRVHDVKETAEFLTILDTIRGYKIE</sequence>
<evidence type="ECO:0000313" key="14">
    <source>
        <dbReference type="EMBL" id="EEP60932.1"/>
    </source>
</evidence>
<evidence type="ECO:0000313" key="15">
    <source>
        <dbReference type="Proteomes" id="UP000005540"/>
    </source>
</evidence>
<keyword evidence="15" id="KW-1185">Reference proteome</keyword>
<evidence type="ECO:0000256" key="4">
    <source>
        <dbReference type="ARBA" id="ARBA00009503"/>
    </source>
</evidence>
<dbReference type="Proteomes" id="UP000005540">
    <property type="component" value="Unassembled WGS sequence"/>
</dbReference>
<dbReference type="CDD" id="cd00739">
    <property type="entry name" value="DHPS"/>
    <property type="match status" value="1"/>
</dbReference>
<evidence type="ECO:0000256" key="5">
    <source>
        <dbReference type="ARBA" id="ARBA00012458"/>
    </source>
</evidence>
<dbReference type="SUPFAM" id="SSF51717">
    <property type="entry name" value="Dihydropteroate synthetase-like"/>
    <property type="match status" value="1"/>
</dbReference>
<dbReference type="AlphaFoldDB" id="C4FJ09"/>
<comment type="pathway">
    <text evidence="3">Cofactor biosynthesis; tetrahydrofolate biosynthesis; 7,8-dihydrofolate from 2-amino-4-hydroxy-6-hydroxymethyl-7,8-dihydropteridine diphosphate and 4-aminobenzoate: step 1/2.</text>
</comment>
<feature type="coiled-coil region" evidence="12">
    <location>
        <begin position="32"/>
        <end position="64"/>
    </location>
</feature>
<dbReference type="GO" id="GO:0004156">
    <property type="term" value="F:dihydropteroate synthase activity"/>
    <property type="evidence" value="ECO:0007669"/>
    <property type="project" value="UniProtKB-EC"/>
</dbReference>
<evidence type="ECO:0000256" key="7">
    <source>
        <dbReference type="ARBA" id="ARBA00022679"/>
    </source>
</evidence>
<evidence type="ECO:0000256" key="8">
    <source>
        <dbReference type="ARBA" id="ARBA00022723"/>
    </source>
</evidence>
<comment type="cofactor">
    <cofactor evidence="2">
        <name>Mg(2+)</name>
        <dbReference type="ChEBI" id="CHEBI:18420"/>
    </cofactor>
</comment>
<gene>
    <name evidence="14" type="primary">folP</name>
    <name evidence="14" type="ORF">SULYE_0549</name>
</gene>
<dbReference type="PANTHER" id="PTHR20941:SF1">
    <property type="entry name" value="FOLIC ACID SYNTHESIS PROTEIN FOL1"/>
    <property type="match status" value="1"/>
</dbReference>
<keyword evidence="7 14" id="KW-0808">Transferase</keyword>
<organism evidence="14 15">
    <name type="scientific">Sulfurihydrogenibium yellowstonense SS-5</name>
    <dbReference type="NCBI Taxonomy" id="432331"/>
    <lineage>
        <taxon>Bacteria</taxon>
        <taxon>Pseudomonadati</taxon>
        <taxon>Aquificota</taxon>
        <taxon>Aquificia</taxon>
        <taxon>Aquificales</taxon>
        <taxon>Hydrogenothermaceae</taxon>
        <taxon>Sulfurihydrogenibium</taxon>
    </lineage>
</organism>
<comment type="caution">
    <text evidence="14">The sequence shown here is derived from an EMBL/GenBank/DDBJ whole genome shotgun (WGS) entry which is preliminary data.</text>
</comment>
<dbReference type="Gene3D" id="3.20.20.20">
    <property type="entry name" value="Dihydropteroate synthase-like"/>
    <property type="match status" value="1"/>
</dbReference>
<keyword evidence="9" id="KW-0460">Magnesium</keyword>
<name>C4FJ09_9AQUI</name>
<dbReference type="RefSeq" id="WP_007546190.1">
    <property type="nucleotide sequence ID" value="NZ_ABZS01000039.1"/>
</dbReference>
<dbReference type="GO" id="GO:0005829">
    <property type="term" value="C:cytosol"/>
    <property type="evidence" value="ECO:0007669"/>
    <property type="project" value="TreeGrafter"/>
</dbReference>
<comment type="catalytic activity">
    <reaction evidence="1">
        <text>(7,8-dihydropterin-6-yl)methyl diphosphate + 4-aminobenzoate = 7,8-dihydropteroate + diphosphate</text>
        <dbReference type="Rhea" id="RHEA:19949"/>
        <dbReference type="ChEBI" id="CHEBI:17836"/>
        <dbReference type="ChEBI" id="CHEBI:17839"/>
        <dbReference type="ChEBI" id="CHEBI:33019"/>
        <dbReference type="ChEBI" id="CHEBI:72950"/>
        <dbReference type="EC" id="2.5.1.15"/>
    </reaction>
</comment>
<evidence type="ECO:0000256" key="3">
    <source>
        <dbReference type="ARBA" id="ARBA00004763"/>
    </source>
</evidence>
<dbReference type="InterPro" id="IPR006390">
    <property type="entry name" value="DHP_synth_dom"/>
</dbReference>
<dbReference type="GO" id="GO:0046872">
    <property type="term" value="F:metal ion binding"/>
    <property type="evidence" value="ECO:0007669"/>
    <property type="project" value="UniProtKB-KW"/>
</dbReference>
<keyword evidence="8" id="KW-0479">Metal-binding</keyword>
<evidence type="ECO:0000256" key="6">
    <source>
        <dbReference type="ARBA" id="ARBA00016919"/>
    </source>
</evidence>
<dbReference type="GO" id="GO:0046654">
    <property type="term" value="P:tetrahydrofolate biosynthetic process"/>
    <property type="evidence" value="ECO:0007669"/>
    <property type="project" value="TreeGrafter"/>
</dbReference>
<evidence type="ECO:0000256" key="12">
    <source>
        <dbReference type="SAM" id="Coils"/>
    </source>
</evidence>
<keyword evidence="10" id="KW-0289">Folate biosynthesis</keyword>
<feature type="domain" description="Pterin-binding" evidence="13">
    <location>
        <begin position="81"/>
        <end position="345"/>
    </location>
</feature>
<proteinExistence type="inferred from homology"/>
<dbReference type="EC" id="2.5.1.15" evidence="5"/>
<accession>C4FJ09</accession>
<evidence type="ECO:0000256" key="1">
    <source>
        <dbReference type="ARBA" id="ARBA00000012"/>
    </source>
</evidence>
<evidence type="ECO:0000256" key="9">
    <source>
        <dbReference type="ARBA" id="ARBA00022842"/>
    </source>
</evidence>
<evidence type="ECO:0000256" key="2">
    <source>
        <dbReference type="ARBA" id="ARBA00001946"/>
    </source>
</evidence>
<dbReference type="InterPro" id="IPR011005">
    <property type="entry name" value="Dihydropteroate_synth-like_sf"/>
</dbReference>
<evidence type="ECO:0000256" key="10">
    <source>
        <dbReference type="ARBA" id="ARBA00022909"/>
    </source>
</evidence>
<dbReference type="Pfam" id="PF00809">
    <property type="entry name" value="Pterin_bind"/>
    <property type="match status" value="1"/>
</dbReference>
<dbReference type="PROSITE" id="PS00793">
    <property type="entry name" value="DHPS_2"/>
    <property type="match status" value="1"/>
</dbReference>
<dbReference type="PROSITE" id="PS50972">
    <property type="entry name" value="PTERIN_BINDING"/>
    <property type="match status" value="1"/>
</dbReference>
<comment type="similarity">
    <text evidence="4">Belongs to the DHPS family.</text>
</comment>
<dbReference type="OrthoDB" id="9811744at2"/>
<reference evidence="14 15" key="1">
    <citation type="submission" date="2009-04" db="EMBL/GenBank/DDBJ databases">
        <authorList>
            <person name="Reysenbach A.-L."/>
            <person name="Heidelberg J.F."/>
            <person name="Nelson W.C."/>
        </authorList>
    </citation>
    <scope>NUCLEOTIDE SEQUENCE [LARGE SCALE GENOMIC DNA]</scope>
    <source>
        <strain evidence="14 15">SS-5</strain>
    </source>
</reference>
<evidence type="ECO:0000256" key="11">
    <source>
        <dbReference type="ARBA" id="ARBA00030193"/>
    </source>
</evidence>
<dbReference type="FunFam" id="3.20.20.20:FF:000006">
    <property type="entry name" value="Dihydropteroate synthase"/>
    <property type="match status" value="1"/>
</dbReference>
<dbReference type="InterPro" id="IPR045031">
    <property type="entry name" value="DHP_synth-like"/>
</dbReference>
<dbReference type="NCBIfam" id="TIGR01496">
    <property type="entry name" value="DHPS"/>
    <property type="match status" value="1"/>
</dbReference>